<dbReference type="EMBL" id="CAJVPS010000417">
    <property type="protein sequence ID" value="CAG8485024.1"/>
    <property type="molecule type" value="Genomic_DNA"/>
</dbReference>
<evidence type="ECO:0000313" key="2">
    <source>
        <dbReference type="Proteomes" id="UP000789508"/>
    </source>
</evidence>
<proteinExistence type="predicted"/>
<dbReference type="OrthoDB" id="10519490at2759"/>
<gene>
    <name evidence="1" type="ORF">ALEPTO_LOCUS2688</name>
</gene>
<sequence>MSLSQIAKETVCDSTNQLLHNYHSQNHIHQSVKTKINNETTTKVQSKPLSSPSSRSLLGNLNFGLASNRKQSNHHHILKKSVNVNNSILSPSDIKHISSYARTIDTSKKEWIIKHRRLASNLLDIFKEGITRGDKDTLLASEIRKFLRANENPEDDVQAGIKFFGTAAVSYMQGTIGKIETYFITPEFKVKIEAIHKHEKNYSIVVMKEILGQKENNNKYF</sequence>
<protein>
    <submittedName>
        <fullName evidence="1">494_t:CDS:1</fullName>
    </submittedName>
</protein>
<reference evidence="1" key="1">
    <citation type="submission" date="2021-06" db="EMBL/GenBank/DDBJ databases">
        <authorList>
            <person name="Kallberg Y."/>
            <person name="Tangrot J."/>
            <person name="Rosling A."/>
        </authorList>
    </citation>
    <scope>NUCLEOTIDE SEQUENCE</scope>
    <source>
        <strain evidence="1">FL130A</strain>
    </source>
</reference>
<dbReference type="Proteomes" id="UP000789508">
    <property type="component" value="Unassembled WGS sequence"/>
</dbReference>
<organism evidence="1 2">
    <name type="scientific">Ambispora leptoticha</name>
    <dbReference type="NCBI Taxonomy" id="144679"/>
    <lineage>
        <taxon>Eukaryota</taxon>
        <taxon>Fungi</taxon>
        <taxon>Fungi incertae sedis</taxon>
        <taxon>Mucoromycota</taxon>
        <taxon>Glomeromycotina</taxon>
        <taxon>Glomeromycetes</taxon>
        <taxon>Archaeosporales</taxon>
        <taxon>Ambisporaceae</taxon>
        <taxon>Ambispora</taxon>
    </lineage>
</organism>
<comment type="caution">
    <text evidence="1">The sequence shown here is derived from an EMBL/GenBank/DDBJ whole genome shotgun (WGS) entry which is preliminary data.</text>
</comment>
<name>A0A9N8WGN4_9GLOM</name>
<keyword evidence="2" id="KW-1185">Reference proteome</keyword>
<dbReference type="AlphaFoldDB" id="A0A9N8WGN4"/>
<evidence type="ECO:0000313" key="1">
    <source>
        <dbReference type="EMBL" id="CAG8485024.1"/>
    </source>
</evidence>
<accession>A0A9N8WGN4</accession>